<feature type="compositionally biased region" description="Polar residues" evidence="5">
    <location>
        <begin position="143"/>
        <end position="161"/>
    </location>
</feature>
<feature type="chain" id="PRO_5037196449" evidence="6">
    <location>
        <begin position="27"/>
        <end position="161"/>
    </location>
</feature>
<dbReference type="RefSeq" id="WP_190564062.1">
    <property type="nucleotide sequence ID" value="NZ_JACJQU010000018.1"/>
</dbReference>
<evidence type="ECO:0000313" key="8">
    <source>
        <dbReference type="Proteomes" id="UP000662185"/>
    </source>
</evidence>
<feature type="compositionally biased region" description="Basic and acidic residues" evidence="5">
    <location>
        <begin position="115"/>
        <end position="126"/>
    </location>
</feature>
<keyword evidence="3 6" id="KW-0732">Signal</keyword>
<dbReference type="PANTHER" id="PTHR38102:SF1">
    <property type="entry name" value="PERIPLASMIC CHAPERONE SPY"/>
    <property type="match status" value="1"/>
</dbReference>
<evidence type="ECO:0000256" key="3">
    <source>
        <dbReference type="ARBA" id="ARBA00022729"/>
    </source>
</evidence>
<comment type="similarity">
    <text evidence="2">Belongs to the CpxP/Spy family.</text>
</comment>
<comment type="subcellular location">
    <subcellularLocation>
        <location evidence="1">Periplasm</location>
    </subcellularLocation>
</comment>
<dbReference type="PANTHER" id="PTHR38102">
    <property type="entry name" value="PERIPLASMIC CHAPERONE SPY"/>
    <property type="match status" value="1"/>
</dbReference>
<accession>A0A926WK55</accession>
<dbReference type="GO" id="GO:0030288">
    <property type="term" value="C:outer membrane-bounded periplasmic space"/>
    <property type="evidence" value="ECO:0007669"/>
    <property type="project" value="TreeGrafter"/>
</dbReference>
<dbReference type="EMBL" id="JACJQU010000018">
    <property type="protein sequence ID" value="MBD2296073.1"/>
    <property type="molecule type" value="Genomic_DNA"/>
</dbReference>
<dbReference type="GO" id="GO:0051082">
    <property type="term" value="F:unfolded protein binding"/>
    <property type="evidence" value="ECO:0007669"/>
    <property type="project" value="TreeGrafter"/>
</dbReference>
<proteinExistence type="inferred from homology"/>
<feature type="region of interest" description="Disordered" evidence="5">
    <location>
        <begin position="83"/>
        <end position="161"/>
    </location>
</feature>
<dbReference type="Proteomes" id="UP000662185">
    <property type="component" value="Unassembled WGS sequence"/>
</dbReference>
<evidence type="ECO:0000256" key="1">
    <source>
        <dbReference type="ARBA" id="ARBA00004418"/>
    </source>
</evidence>
<protein>
    <submittedName>
        <fullName evidence="7">P pilus assembly/Cpx signaling pathway, periplasmic inhibitor/zinc-resistance associated protein</fullName>
    </submittedName>
</protein>
<keyword evidence="8" id="KW-1185">Reference proteome</keyword>
<evidence type="ECO:0000256" key="6">
    <source>
        <dbReference type="SAM" id="SignalP"/>
    </source>
</evidence>
<comment type="caution">
    <text evidence="7">The sequence shown here is derived from an EMBL/GenBank/DDBJ whole genome shotgun (WGS) entry which is preliminary data.</text>
</comment>
<dbReference type="Gene3D" id="1.20.120.1490">
    <property type="match status" value="1"/>
</dbReference>
<evidence type="ECO:0000256" key="4">
    <source>
        <dbReference type="ARBA" id="ARBA00022764"/>
    </source>
</evidence>
<dbReference type="AlphaFoldDB" id="A0A926WK55"/>
<gene>
    <name evidence="7" type="ORF">H6G06_21985</name>
</gene>
<evidence type="ECO:0000256" key="2">
    <source>
        <dbReference type="ARBA" id="ARBA00008441"/>
    </source>
</evidence>
<feature type="region of interest" description="Disordered" evidence="5">
    <location>
        <begin position="28"/>
        <end position="58"/>
    </location>
</feature>
<sequence>MKSKTLSFIAAAFALTLTATPFVAQAQETTPSPQAGKEFAKKGPWKKLGLSDAQKARMQEIRSNTRAEIDKVLTTAQKEQLKAAMQEIQNQRSQGEGRGRGKKDIFASLNLTEAQKTRMREIKESSKQQMEAVLTPAQREQMKQMQQNWKSRRQQGSNNSL</sequence>
<dbReference type="InterPro" id="IPR052211">
    <property type="entry name" value="Cpx_auxiliary_protein"/>
</dbReference>
<evidence type="ECO:0000256" key="5">
    <source>
        <dbReference type="SAM" id="MobiDB-lite"/>
    </source>
</evidence>
<dbReference type="Pfam" id="PF07813">
    <property type="entry name" value="LTXXQ"/>
    <property type="match status" value="1"/>
</dbReference>
<keyword evidence="4" id="KW-0574">Periplasm</keyword>
<feature type="signal peptide" evidence="6">
    <location>
        <begin position="1"/>
        <end position="26"/>
    </location>
</feature>
<name>A0A926WK55_9NOST</name>
<organism evidence="7 8">
    <name type="scientific">Anabaena sphaerica FACHB-251</name>
    <dbReference type="NCBI Taxonomy" id="2692883"/>
    <lineage>
        <taxon>Bacteria</taxon>
        <taxon>Bacillati</taxon>
        <taxon>Cyanobacteriota</taxon>
        <taxon>Cyanophyceae</taxon>
        <taxon>Nostocales</taxon>
        <taxon>Nostocaceae</taxon>
        <taxon>Anabaena</taxon>
    </lineage>
</organism>
<feature type="compositionally biased region" description="Basic and acidic residues" evidence="5">
    <location>
        <begin position="95"/>
        <end position="105"/>
    </location>
</feature>
<reference evidence="8" key="1">
    <citation type="journal article" date="2020" name="ISME J.">
        <title>Comparative genomics reveals insights into cyanobacterial evolution and habitat adaptation.</title>
        <authorList>
            <person name="Chen M.Y."/>
            <person name="Teng W.K."/>
            <person name="Zhao L."/>
            <person name="Hu C.X."/>
            <person name="Zhou Y.K."/>
            <person name="Han B.P."/>
            <person name="Song L.R."/>
            <person name="Shu W.S."/>
        </authorList>
    </citation>
    <scope>NUCLEOTIDE SEQUENCE [LARGE SCALE GENOMIC DNA]</scope>
    <source>
        <strain evidence="8">FACHB-251</strain>
    </source>
</reference>
<evidence type="ECO:0000313" key="7">
    <source>
        <dbReference type="EMBL" id="MBD2296073.1"/>
    </source>
</evidence>
<dbReference type="InterPro" id="IPR012899">
    <property type="entry name" value="LTXXQ"/>
</dbReference>